<dbReference type="PANTHER" id="PTHR34535:SF3">
    <property type="entry name" value="HYDROGENASE MATURATION FACTOR HYPA"/>
    <property type="match status" value="1"/>
</dbReference>
<evidence type="ECO:0000256" key="3">
    <source>
        <dbReference type="ARBA" id="ARBA00022833"/>
    </source>
</evidence>
<dbReference type="Pfam" id="PF01155">
    <property type="entry name" value="HypA"/>
    <property type="match status" value="1"/>
</dbReference>
<proteinExistence type="predicted"/>
<dbReference type="PIRSF" id="PIRSF004761">
    <property type="entry name" value="Hydrgn_mat_HypA"/>
    <property type="match status" value="1"/>
</dbReference>
<keyword evidence="2" id="KW-0479">Metal-binding</keyword>
<dbReference type="EMBL" id="PDYG01000040">
    <property type="protein sequence ID" value="PHU37587.1"/>
    <property type="molecule type" value="Genomic_DNA"/>
</dbReference>
<keyword evidence="1" id="KW-0533">Nickel</keyword>
<keyword evidence="5" id="KW-1185">Reference proteome</keyword>
<comment type="caution">
    <text evidence="4">The sequence shown here is derived from an EMBL/GenBank/DDBJ whole genome shotgun (WGS) entry which is preliminary data.</text>
</comment>
<dbReference type="GO" id="GO:0008270">
    <property type="term" value="F:zinc ion binding"/>
    <property type="evidence" value="ECO:0007669"/>
    <property type="project" value="TreeGrafter"/>
</dbReference>
<evidence type="ECO:0000313" key="4">
    <source>
        <dbReference type="EMBL" id="PHU37587.1"/>
    </source>
</evidence>
<evidence type="ECO:0000313" key="5">
    <source>
        <dbReference type="Proteomes" id="UP000224563"/>
    </source>
</evidence>
<dbReference type="PANTHER" id="PTHR34535">
    <property type="entry name" value="HYDROGENASE MATURATION FACTOR HYPA"/>
    <property type="match status" value="1"/>
</dbReference>
<accession>A0A2G3E2S6</accession>
<dbReference type="Gene3D" id="3.30.2320.80">
    <property type="match status" value="1"/>
</dbReference>
<keyword evidence="3" id="KW-0862">Zinc</keyword>
<reference evidence="4 5" key="1">
    <citation type="submission" date="2017-10" db="EMBL/GenBank/DDBJ databases">
        <title>Resolving the taxonomy of Roseburia spp., Eubacterium rectale and Agathobacter spp. through phylogenomic analysis.</title>
        <authorList>
            <person name="Sheridan P.O."/>
            <person name="Walker A.W."/>
            <person name="Duncan S.H."/>
            <person name="Scott K.P."/>
            <person name="Toole P.W.O."/>
            <person name="Luis P."/>
            <person name="Flint H.J."/>
        </authorList>
    </citation>
    <scope>NUCLEOTIDE SEQUENCE [LARGE SCALE GENOMIC DNA]</scope>
    <source>
        <strain evidence="4 5">JK623</strain>
    </source>
</reference>
<dbReference type="Proteomes" id="UP000224563">
    <property type="component" value="Unassembled WGS sequence"/>
</dbReference>
<name>A0A2G3E2S6_9FIRM</name>
<dbReference type="AlphaFoldDB" id="A0A2G3E2S6"/>
<evidence type="ECO:0000256" key="2">
    <source>
        <dbReference type="ARBA" id="ARBA00022723"/>
    </source>
</evidence>
<evidence type="ECO:0000256" key="1">
    <source>
        <dbReference type="ARBA" id="ARBA00022596"/>
    </source>
</evidence>
<dbReference type="RefSeq" id="WP_031543869.1">
    <property type="nucleotide sequence ID" value="NZ_JANSWH010000087.1"/>
</dbReference>
<gene>
    <name evidence="4" type="ORF">CSX02_07100</name>
</gene>
<organism evidence="4 5">
    <name type="scientific">Agathobacter ruminis</name>
    <dbReference type="NCBI Taxonomy" id="1712665"/>
    <lineage>
        <taxon>Bacteria</taxon>
        <taxon>Bacillati</taxon>
        <taxon>Bacillota</taxon>
        <taxon>Clostridia</taxon>
        <taxon>Lachnospirales</taxon>
        <taxon>Lachnospiraceae</taxon>
        <taxon>Agathobacter</taxon>
    </lineage>
</organism>
<evidence type="ECO:0008006" key="6">
    <source>
        <dbReference type="Google" id="ProtNLM"/>
    </source>
</evidence>
<dbReference type="GO" id="GO:0016151">
    <property type="term" value="F:nickel cation binding"/>
    <property type="evidence" value="ECO:0007669"/>
    <property type="project" value="InterPro"/>
</dbReference>
<dbReference type="InterPro" id="IPR000688">
    <property type="entry name" value="HypA/HybF"/>
</dbReference>
<reference evidence="4 5" key="2">
    <citation type="submission" date="2017-10" db="EMBL/GenBank/DDBJ databases">
        <authorList>
            <person name="Banno H."/>
            <person name="Chua N.-H."/>
        </authorList>
    </citation>
    <scope>NUCLEOTIDE SEQUENCE [LARGE SCALE GENOMIC DNA]</scope>
    <source>
        <strain evidence="4 5">JK623</strain>
    </source>
</reference>
<protein>
    <recommendedName>
        <fullName evidence="6">Hydrogenase maturation factor HypA</fullName>
    </recommendedName>
</protein>
<dbReference type="GO" id="GO:0051604">
    <property type="term" value="P:protein maturation"/>
    <property type="evidence" value="ECO:0007669"/>
    <property type="project" value="InterPro"/>
</dbReference>
<sequence length="113" mass="13097">MHELPVTKGIFKTAMAEAEKQNANKIKTITLKMGDNCDYVAEIIQEYFSMLAEDTIAKDCKIVANYVHTTVICKDCGREFTRQEFKDVCPYCKSEHLKLNIFKDFYIETIEIE</sequence>